<evidence type="ECO:0000313" key="1">
    <source>
        <dbReference type="EMBL" id="SON49800.1"/>
    </source>
</evidence>
<dbReference type="EMBL" id="LT960611">
    <property type="protein sequence ID" value="SON49800.1"/>
    <property type="molecule type" value="Genomic_DNA"/>
</dbReference>
<gene>
    <name evidence="1" type="ORF">VTAP4600_A1821</name>
</gene>
<organism evidence="1 2">
    <name type="scientific">Vibrio tapetis subsp. tapetis</name>
    <dbReference type="NCBI Taxonomy" id="1671868"/>
    <lineage>
        <taxon>Bacteria</taxon>
        <taxon>Pseudomonadati</taxon>
        <taxon>Pseudomonadota</taxon>
        <taxon>Gammaproteobacteria</taxon>
        <taxon>Vibrionales</taxon>
        <taxon>Vibrionaceae</taxon>
        <taxon>Vibrio</taxon>
    </lineage>
</organism>
<dbReference type="AlphaFoldDB" id="A0A2N8ZD26"/>
<dbReference type="RefSeq" id="WP_102522410.1">
    <property type="nucleotide sequence ID" value="NZ_LT960611.1"/>
</dbReference>
<evidence type="ECO:0000313" key="2">
    <source>
        <dbReference type="Proteomes" id="UP000235828"/>
    </source>
</evidence>
<accession>A0A2N8ZD26</accession>
<dbReference type="Proteomes" id="UP000235828">
    <property type="component" value="Chromosome A"/>
</dbReference>
<dbReference type="OrthoDB" id="5857410at2"/>
<reference evidence="1 2" key="1">
    <citation type="submission" date="2017-10" db="EMBL/GenBank/DDBJ databases">
        <authorList>
            <person name="Banno H."/>
            <person name="Chua N.-H."/>
        </authorList>
    </citation>
    <scope>NUCLEOTIDE SEQUENCE [LARGE SCALE GENOMIC DNA]</scope>
    <source>
        <strain evidence="1">Vibrio tapetis CECT4600</strain>
    </source>
</reference>
<sequence length="115" mass="12790">MVPYGGGFVGFKRQKRGEVVSTSQSILLWAKHNGCLDEPKRYYLSDLDSSDDSRIFVTDYSGNLRYCGVMLYTVEGGGHTLPGSNVPDMPRLLGTKNNDIDGAATIWDFLKQHSR</sequence>
<dbReference type="KEGG" id="vta:A1821"/>
<keyword evidence="2" id="KW-1185">Reference proteome</keyword>
<name>A0A2N8ZD26_9VIBR</name>
<protein>
    <submittedName>
        <fullName evidence="1">Esterase, putative</fullName>
    </submittedName>
</protein>
<proteinExistence type="predicted"/>